<evidence type="ECO:0000313" key="1">
    <source>
        <dbReference type="EMBL" id="RMI46023.1"/>
    </source>
</evidence>
<proteinExistence type="predicted"/>
<gene>
    <name evidence="1" type="ORF">EBN88_01700</name>
</gene>
<protein>
    <recommendedName>
        <fullName evidence="3">WD40 repeat domain-containing protein</fullName>
    </recommendedName>
</protein>
<keyword evidence="2" id="KW-1185">Reference proteome</keyword>
<organism evidence="1 2">
    <name type="scientific">Streptomyces triticirhizae</name>
    <dbReference type="NCBI Taxonomy" id="2483353"/>
    <lineage>
        <taxon>Bacteria</taxon>
        <taxon>Bacillati</taxon>
        <taxon>Actinomycetota</taxon>
        <taxon>Actinomycetes</taxon>
        <taxon>Kitasatosporales</taxon>
        <taxon>Streptomycetaceae</taxon>
        <taxon>Streptomyces</taxon>
    </lineage>
</organism>
<comment type="caution">
    <text evidence="1">The sequence shown here is derived from an EMBL/GenBank/DDBJ whole genome shotgun (WGS) entry which is preliminary data.</text>
</comment>
<name>A0A3M2MAX9_9ACTN</name>
<dbReference type="Gene3D" id="2.130.10.10">
    <property type="entry name" value="YVTN repeat-like/Quinoprotein amine dehydrogenase"/>
    <property type="match status" value="1"/>
</dbReference>
<dbReference type="InterPro" id="IPR027417">
    <property type="entry name" value="P-loop_NTPase"/>
</dbReference>
<dbReference type="AlphaFoldDB" id="A0A3M2MAX9"/>
<dbReference type="InterPro" id="IPR015943">
    <property type="entry name" value="WD40/YVTN_repeat-like_dom_sf"/>
</dbReference>
<evidence type="ECO:0000313" key="2">
    <source>
        <dbReference type="Proteomes" id="UP000278673"/>
    </source>
</evidence>
<dbReference type="EMBL" id="RFFJ01000004">
    <property type="protein sequence ID" value="RMI46023.1"/>
    <property type="molecule type" value="Genomic_DNA"/>
</dbReference>
<dbReference type="SUPFAM" id="SSF101898">
    <property type="entry name" value="NHL repeat"/>
    <property type="match status" value="1"/>
</dbReference>
<dbReference type="Proteomes" id="UP000278673">
    <property type="component" value="Unassembled WGS sequence"/>
</dbReference>
<accession>A0A3M2MAX9</accession>
<dbReference type="SUPFAM" id="SSF52540">
    <property type="entry name" value="P-loop containing nucleoside triphosphate hydrolases"/>
    <property type="match status" value="1"/>
</dbReference>
<evidence type="ECO:0008006" key="3">
    <source>
        <dbReference type="Google" id="ProtNLM"/>
    </source>
</evidence>
<reference evidence="1 2" key="1">
    <citation type="submission" date="2018-10" db="EMBL/GenBank/DDBJ databases">
        <title>Isolation, diversity and antifungal activity of actinobacteria from wheat.</title>
        <authorList>
            <person name="Han C."/>
        </authorList>
    </citation>
    <scope>NUCLEOTIDE SEQUENCE [LARGE SCALE GENOMIC DNA]</scope>
    <source>
        <strain evidence="1 2">NEAU-YY642</strain>
    </source>
</reference>
<sequence length="721" mass="75537">MGAGRAPAGHALLDWATRQEGPRLCLIAGARGTGKSHLLAWLVAHGAAHPATRVHALVPAADQSPSPVLWELAHQLGWAAGTLPELLARLDVDPRPLLIGIADLHRASARERRTGLRLVPDLLEPLLQRPWVRLLVEVGPLAANPFTGEATVLDLDDERLTDREAFAAWYSGLPREENAPPPTAVPPVPVLGRLAAQLSAGAIPDRDGTAEALVDAWWERQGPDVRRALGTLGRLGGLVDLPTWRAVHAALHPGVPDAVAEVAAAAERLTWASGERTAGPYRLPLPALAAHAERAAAGVNGGQAPGDVFEALLGLVPRNDRDIPEWGRAPDFVREHLTDHAATDEQVMRLLSDPGFLVHGSVDAICRLLDRPGVRVPRSLRSAWRAAAPVLTHAGHDTAERAAILHAAALDPAPRLAALLAPAAERHPVVARWTRVRRTVTVASGPARGERWPGAVRALAPGARTPSEPPWLLAADPLGQLRRIAIDTGRILGRIVNETRAAVSGLARLDGDTWAVLTDAGSVRLLPGGDQLPPSPHHVLAANQAPVTCLGGDPGGGLLVLGDDAGTAWLYAQDNSVLTLAGSARLAEAPLRAVCGVRLGNERTMILGATADGRVVLWGPPRAPSSAPMLIRAAVPTALAATPTAGGAVCAVAWADGRIDVLSPHDERELSFRSHHPVSALAITSDGLLVGAGDEAVTAWRCDLSRPARPTGTAGANTPTT</sequence>